<dbReference type="PANTHER" id="PTHR46401">
    <property type="entry name" value="GLYCOSYLTRANSFERASE WBBK-RELATED"/>
    <property type="match status" value="1"/>
</dbReference>
<dbReference type="EMBL" id="CP000859">
    <property type="protein sequence ID" value="ABW68397.1"/>
    <property type="molecule type" value="Genomic_DNA"/>
</dbReference>
<dbReference type="InterPro" id="IPR001296">
    <property type="entry name" value="Glyco_trans_1"/>
</dbReference>
<dbReference type="SUPFAM" id="SSF53756">
    <property type="entry name" value="UDP-Glycosyltransferase/glycogen phosphorylase"/>
    <property type="match status" value="1"/>
</dbReference>
<reference evidence="4 5" key="1">
    <citation type="submission" date="2007-10" db="EMBL/GenBank/DDBJ databases">
        <title>Complete sequence of Desulfococcus oleovorans Hxd3.</title>
        <authorList>
            <consortium name="US DOE Joint Genome Institute"/>
            <person name="Copeland A."/>
            <person name="Lucas S."/>
            <person name="Lapidus A."/>
            <person name="Barry K."/>
            <person name="Glavina del Rio T."/>
            <person name="Dalin E."/>
            <person name="Tice H."/>
            <person name="Pitluck S."/>
            <person name="Kiss H."/>
            <person name="Brettin T."/>
            <person name="Bruce D."/>
            <person name="Detter J.C."/>
            <person name="Han C."/>
            <person name="Schmutz J."/>
            <person name="Larimer F."/>
            <person name="Land M."/>
            <person name="Hauser L."/>
            <person name="Kyrpides N."/>
            <person name="Kim E."/>
            <person name="Wawrik B."/>
            <person name="Richardson P."/>
        </authorList>
    </citation>
    <scope>NUCLEOTIDE SEQUENCE [LARGE SCALE GENOMIC DNA]</scope>
    <source>
        <strain evidence="5">DSM 6200 / JCM 39069 / Hxd3</strain>
    </source>
</reference>
<gene>
    <name evidence="4" type="ordered locus">Dole_2594</name>
</gene>
<dbReference type="InterPro" id="IPR028098">
    <property type="entry name" value="Glyco_trans_4-like_N"/>
</dbReference>
<dbReference type="Proteomes" id="UP000008561">
    <property type="component" value="Chromosome"/>
</dbReference>
<dbReference type="CAZy" id="GT4">
    <property type="family name" value="Glycosyltransferase Family 4"/>
</dbReference>
<evidence type="ECO:0000259" key="2">
    <source>
        <dbReference type="Pfam" id="PF00534"/>
    </source>
</evidence>
<evidence type="ECO:0000313" key="4">
    <source>
        <dbReference type="EMBL" id="ABW68397.1"/>
    </source>
</evidence>
<evidence type="ECO:0000256" key="1">
    <source>
        <dbReference type="ARBA" id="ARBA00022679"/>
    </source>
</evidence>
<dbReference type="STRING" id="96561.Dole_2594"/>
<evidence type="ECO:0000259" key="3">
    <source>
        <dbReference type="Pfam" id="PF13439"/>
    </source>
</evidence>
<dbReference type="PANTHER" id="PTHR46401:SF2">
    <property type="entry name" value="GLYCOSYLTRANSFERASE WBBK-RELATED"/>
    <property type="match status" value="1"/>
</dbReference>
<dbReference type="Pfam" id="PF00534">
    <property type="entry name" value="Glycos_transf_1"/>
    <property type="match status" value="1"/>
</dbReference>
<dbReference type="CDD" id="cd03801">
    <property type="entry name" value="GT4_PimA-like"/>
    <property type="match status" value="1"/>
</dbReference>
<proteinExistence type="predicted"/>
<dbReference type="GO" id="GO:0009103">
    <property type="term" value="P:lipopolysaccharide biosynthetic process"/>
    <property type="evidence" value="ECO:0007669"/>
    <property type="project" value="TreeGrafter"/>
</dbReference>
<dbReference type="GO" id="GO:0016757">
    <property type="term" value="F:glycosyltransferase activity"/>
    <property type="evidence" value="ECO:0007669"/>
    <property type="project" value="InterPro"/>
</dbReference>
<dbReference type="Pfam" id="PF13439">
    <property type="entry name" value="Glyco_transf_4"/>
    <property type="match status" value="1"/>
</dbReference>
<dbReference type="eggNOG" id="COG0438">
    <property type="taxonomic scope" value="Bacteria"/>
</dbReference>
<keyword evidence="5" id="KW-1185">Reference proteome</keyword>
<dbReference type="Gene3D" id="3.40.50.2000">
    <property type="entry name" value="Glycogen Phosphorylase B"/>
    <property type="match status" value="2"/>
</dbReference>
<dbReference type="AlphaFoldDB" id="A8ZWR6"/>
<feature type="domain" description="Glycosyltransferase subfamily 4-like N-terminal" evidence="3">
    <location>
        <begin position="24"/>
        <end position="224"/>
    </location>
</feature>
<dbReference type="RefSeq" id="WP_012176009.1">
    <property type="nucleotide sequence ID" value="NC_009943.1"/>
</dbReference>
<sequence length="421" mass="47145">MPAATDSGPLRIGLLSYRSNPHCGGQGVYVRNLSYWLSRLGHQVEVISGPPDPQLKDGVKLTHLPCLDLYNPEALFRMPSLRELARPINFMEWFGVSTMGFPEPFTFGLRAYQFMRNRFKDYDIIHDNQSLSYGLWAIGRVVPAVATIHHPITVDREIAIRSVRSKVGKLQQMRWFSFLGMQKRVARSLPRIITVSERAQKDISRDFGVRPDRFSVIPNGINTELFYPIDEIAREPNRIIVTNSADTPLKGLYHLLHAVAKIAAHREVFLTVIGKPKENGGVERLVKKLGIGPLITFTGRISNEEFVRQYARATVAVVPSVYEGFGLPAGEAMACRVPVISTSGGALPEVVGNAGILVPPENPEALAREIVRVFDNPALARELGQKGYERVHRHFTWENAARKTEAVYREVIRGHRGLQQA</sequence>
<dbReference type="KEGG" id="dol:Dole_2594"/>
<name>A8ZWR6_DESOH</name>
<dbReference type="OrthoDB" id="9767517at2"/>
<accession>A8ZWR6</accession>
<evidence type="ECO:0000313" key="5">
    <source>
        <dbReference type="Proteomes" id="UP000008561"/>
    </source>
</evidence>
<dbReference type="HOGENOM" id="CLU_009583_27_4_7"/>
<protein>
    <submittedName>
        <fullName evidence="4">Glycosyl transferase group 1</fullName>
    </submittedName>
</protein>
<keyword evidence="1 4" id="KW-0808">Transferase</keyword>
<feature type="domain" description="Glycosyl transferase family 1" evidence="2">
    <location>
        <begin position="235"/>
        <end position="390"/>
    </location>
</feature>
<organism evidence="4 5">
    <name type="scientific">Desulfosudis oleivorans (strain DSM 6200 / JCM 39069 / Hxd3)</name>
    <name type="common">Desulfococcus oleovorans</name>
    <dbReference type="NCBI Taxonomy" id="96561"/>
    <lineage>
        <taxon>Bacteria</taxon>
        <taxon>Pseudomonadati</taxon>
        <taxon>Thermodesulfobacteriota</taxon>
        <taxon>Desulfobacteria</taxon>
        <taxon>Desulfobacterales</taxon>
        <taxon>Desulfosudaceae</taxon>
        <taxon>Desulfosudis</taxon>
    </lineage>
</organism>